<dbReference type="GeneID" id="64856822"/>
<dbReference type="Proteomes" id="UP000644660">
    <property type="component" value="Unassembled WGS sequence"/>
</dbReference>
<feature type="region of interest" description="Disordered" evidence="1">
    <location>
        <begin position="253"/>
        <end position="350"/>
    </location>
</feature>
<feature type="region of interest" description="Disordered" evidence="1">
    <location>
        <begin position="431"/>
        <end position="472"/>
    </location>
</feature>
<feature type="compositionally biased region" description="Basic and acidic residues" evidence="1">
    <location>
        <begin position="277"/>
        <end position="298"/>
    </location>
</feature>
<dbReference type="GO" id="GO:0006368">
    <property type="term" value="P:transcription elongation by RNA polymerase II"/>
    <property type="evidence" value="ECO:0007669"/>
    <property type="project" value="InterPro"/>
</dbReference>
<feature type="compositionally biased region" description="Basic and acidic residues" evidence="1">
    <location>
        <begin position="341"/>
        <end position="350"/>
    </location>
</feature>
<organism evidence="2 3">
    <name type="scientific">Maudiozyma barnettii</name>
    <dbReference type="NCBI Taxonomy" id="61262"/>
    <lineage>
        <taxon>Eukaryota</taxon>
        <taxon>Fungi</taxon>
        <taxon>Dikarya</taxon>
        <taxon>Ascomycota</taxon>
        <taxon>Saccharomycotina</taxon>
        <taxon>Saccharomycetes</taxon>
        <taxon>Saccharomycetales</taxon>
        <taxon>Saccharomycetaceae</taxon>
        <taxon>Maudiozyma</taxon>
    </lineage>
</organism>
<evidence type="ECO:0000313" key="3">
    <source>
        <dbReference type="Proteomes" id="UP000644660"/>
    </source>
</evidence>
<dbReference type="Gene3D" id="6.10.250.3180">
    <property type="match status" value="1"/>
</dbReference>
<dbReference type="RefSeq" id="XP_041405692.1">
    <property type="nucleotide sequence ID" value="XM_041549758.1"/>
</dbReference>
<proteinExistence type="predicted"/>
<sequence length="472" mass="55371">MNENESGGRRKRLRKLSEYCQLELMKNPRLLENVANVPYYLLEEVFKQINLEPSHLKKLEETNIFFIFEDDDLWLEFLKKEYPTNVPHSYVSNKTLIENYYMKIYERYEDRLDEYETDLFDRYVMNKLKKDIQINKYKIPYRMLFEHYYKDAEKKKMKSAERLRESVHKLDQERKKNQTVTVDYSKFIHNNAQAKKGRRRKEFWDDRTPIKSIDKYNSSQHRNITNKTPPARIAFGGVAGRPLQKAPTVIRSPMTEMRDSRTKSMDTMTPLVRHKSNISDKDNESYSDMSKSDSDNNHSPRRKRPFPSSRRNQPTQNIFLKKRTPSRASTISTSKYPEITDTGKTDHRRNDSTMMKRSLTERTPNITIKTTSILTSNPTSTVTEPAKRSSQSTKTNSINRGTKKLSKFFHHTNTLESQPNKSLQPTKIAITRHTPSIPTNVEQPSGTKASPKHGKRLTSLKNYLTDKGIDPR</sequence>
<dbReference type="InterPro" id="IPR010684">
    <property type="entry name" value="RNA_pol_II_trans_fac_SIII_A"/>
</dbReference>
<comment type="caution">
    <text evidence="2">The sequence shown here is derived from an EMBL/GenBank/DDBJ whole genome shotgun (WGS) entry which is preliminary data.</text>
</comment>
<name>A0A8H2ZGT2_9SACH</name>
<dbReference type="EMBL" id="CAEFZW010000003">
    <property type="protein sequence ID" value="CAB4253847.1"/>
    <property type="molecule type" value="Genomic_DNA"/>
</dbReference>
<protein>
    <submittedName>
        <fullName evidence="2">Similar to Saccharomyces cerevisiae YNL230C ELA1 Elongin A</fullName>
    </submittedName>
</protein>
<feature type="region of interest" description="Disordered" evidence="1">
    <location>
        <begin position="376"/>
        <end position="400"/>
    </location>
</feature>
<feature type="compositionally biased region" description="Polar residues" evidence="1">
    <location>
        <begin position="326"/>
        <end position="335"/>
    </location>
</feature>
<dbReference type="AlphaFoldDB" id="A0A8H2ZGT2"/>
<dbReference type="OrthoDB" id="21513at2759"/>
<feature type="compositionally biased region" description="Polar residues" evidence="1">
    <location>
        <begin position="433"/>
        <end position="448"/>
    </location>
</feature>
<reference evidence="2 3" key="1">
    <citation type="submission" date="2020-05" db="EMBL/GenBank/DDBJ databases">
        <authorList>
            <person name="Casaregola S."/>
            <person name="Devillers H."/>
            <person name="Grondin C."/>
        </authorList>
    </citation>
    <scope>NUCLEOTIDE SEQUENCE [LARGE SCALE GENOMIC DNA]</scope>
    <source>
        <strain evidence="2 3">CLIB 1767</strain>
    </source>
</reference>
<dbReference type="Pfam" id="PF06881">
    <property type="entry name" value="Elongin_A"/>
    <property type="match status" value="1"/>
</dbReference>
<gene>
    <name evidence="2" type="ORF">KABA2_03S06776</name>
</gene>
<evidence type="ECO:0000256" key="1">
    <source>
        <dbReference type="SAM" id="MobiDB-lite"/>
    </source>
</evidence>
<keyword evidence="3" id="KW-1185">Reference proteome</keyword>
<evidence type="ECO:0000313" key="2">
    <source>
        <dbReference type="EMBL" id="CAB4253847.1"/>
    </source>
</evidence>
<dbReference type="GO" id="GO:0070449">
    <property type="term" value="C:elongin complex"/>
    <property type="evidence" value="ECO:0007669"/>
    <property type="project" value="InterPro"/>
</dbReference>
<accession>A0A8H2ZGT2</accession>